<dbReference type="PROSITE" id="PS50110">
    <property type="entry name" value="RESPONSE_REGULATORY"/>
    <property type="match status" value="1"/>
</dbReference>
<reference evidence="4" key="1">
    <citation type="submission" date="2016-10" db="EMBL/GenBank/DDBJ databases">
        <authorList>
            <person name="Varghese N."/>
            <person name="Submissions S."/>
        </authorList>
    </citation>
    <scope>NUCLEOTIDE SEQUENCE [LARGE SCALE GENOMIC DNA]</scope>
    <source>
        <strain evidence="4">CGMCC 1.11014</strain>
    </source>
</reference>
<name>A0A1I7JX13_9BURK</name>
<dbReference type="Gene3D" id="3.40.50.2300">
    <property type="match status" value="1"/>
</dbReference>
<dbReference type="GO" id="GO:0000160">
    <property type="term" value="P:phosphorelay signal transduction system"/>
    <property type="evidence" value="ECO:0007669"/>
    <property type="project" value="InterPro"/>
</dbReference>
<sequence length="276" mass="28861">MTTHKFPFAVRLAGFAPEEAAALAALLAAAPARGPAYFCLSGDSLQEPDLVLANGGDLRALAGLPRADGSALNPVLLVGPPSIDLAFPRLPLPLDAGALHAELARLVARRADALARLAAAGLPPPPERRRSERLDFDLTDPAEYAAMRGPGRRGGVLVVDQGARFSDHVALLLKPYNIACAWTDDEPSALVACADGAIAVVLINTSTPDVDPYALCAALRRGRREEGRAPAVVLLVAPPFAYDGARARAAGVEGLLDKPVSDPTLRAVLKKLMRIA</sequence>
<evidence type="ECO:0000313" key="3">
    <source>
        <dbReference type="EMBL" id="SFU89717.1"/>
    </source>
</evidence>
<accession>A0A1I7JX13</accession>
<gene>
    <name evidence="3" type="ORF">SAMN05216552_1013125</name>
</gene>
<protein>
    <recommendedName>
        <fullName evidence="2">Response regulatory domain-containing protein</fullName>
    </recommendedName>
</protein>
<dbReference type="Proteomes" id="UP000199391">
    <property type="component" value="Unassembled WGS sequence"/>
</dbReference>
<evidence type="ECO:0000313" key="4">
    <source>
        <dbReference type="Proteomes" id="UP000199391"/>
    </source>
</evidence>
<dbReference type="STRING" id="1035707.SAMN05216552_1013125"/>
<feature type="domain" description="Response regulatory" evidence="2">
    <location>
        <begin position="155"/>
        <end position="273"/>
    </location>
</feature>
<dbReference type="AlphaFoldDB" id="A0A1I7JX13"/>
<dbReference type="RefSeq" id="WP_143133158.1">
    <property type="nucleotide sequence ID" value="NZ_FPBO01000013.1"/>
</dbReference>
<dbReference type="OrthoDB" id="8755166at2"/>
<keyword evidence="4" id="KW-1185">Reference proteome</keyword>
<evidence type="ECO:0000259" key="2">
    <source>
        <dbReference type="PROSITE" id="PS50110"/>
    </source>
</evidence>
<dbReference type="InterPro" id="IPR001789">
    <property type="entry name" value="Sig_transdc_resp-reg_receiver"/>
</dbReference>
<dbReference type="SUPFAM" id="SSF52172">
    <property type="entry name" value="CheY-like"/>
    <property type="match status" value="1"/>
</dbReference>
<organism evidence="3 4">
    <name type="scientific">Pseudoduganella namucuonensis</name>
    <dbReference type="NCBI Taxonomy" id="1035707"/>
    <lineage>
        <taxon>Bacteria</taxon>
        <taxon>Pseudomonadati</taxon>
        <taxon>Pseudomonadota</taxon>
        <taxon>Betaproteobacteria</taxon>
        <taxon>Burkholderiales</taxon>
        <taxon>Oxalobacteraceae</taxon>
        <taxon>Telluria group</taxon>
        <taxon>Pseudoduganella</taxon>
    </lineage>
</organism>
<dbReference type="EMBL" id="FPBO01000013">
    <property type="protein sequence ID" value="SFU89717.1"/>
    <property type="molecule type" value="Genomic_DNA"/>
</dbReference>
<proteinExistence type="predicted"/>
<dbReference type="InterPro" id="IPR011006">
    <property type="entry name" value="CheY-like_superfamily"/>
</dbReference>
<evidence type="ECO:0000256" key="1">
    <source>
        <dbReference type="PROSITE-ProRule" id="PRU00169"/>
    </source>
</evidence>
<comment type="caution">
    <text evidence="1">Lacks conserved residue(s) required for the propagation of feature annotation.</text>
</comment>